<dbReference type="AlphaFoldDB" id="A0A0D2BLG2"/>
<dbReference type="RefSeq" id="XP_013313965.1">
    <property type="nucleotide sequence ID" value="XM_013458511.1"/>
</dbReference>
<reference evidence="2 3" key="1">
    <citation type="submission" date="2015-01" db="EMBL/GenBank/DDBJ databases">
        <title>The Genome Sequence of Exophiala xenobiotica CBS118157.</title>
        <authorList>
            <consortium name="The Broad Institute Genomics Platform"/>
            <person name="Cuomo C."/>
            <person name="de Hoog S."/>
            <person name="Gorbushina A."/>
            <person name="Stielow B."/>
            <person name="Teixiera M."/>
            <person name="Abouelleil A."/>
            <person name="Chapman S.B."/>
            <person name="Priest M."/>
            <person name="Young S.K."/>
            <person name="Wortman J."/>
            <person name="Nusbaum C."/>
            <person name="Birren B."/>
        </authorList>
    </citation>
    <scope>NUCLEOTIDE SEQUENCE [LARGE SCALE GENOMIC DNA]</scope>
    <source>
        <strain evidence="2 3">CBS 118157</strain>
    </source>
</reference>
<organism evidence="2 3">
    <name type="scientific">Exophiala xenobiotica</name>
    <dbReference type="NCBI Taxonomy" id="348802"/>
    <lineage>
        <taxon>Eukaryota</taxon>
        <taxon>Fungi</taxon>
        <taxon>Dikarya</taxon>
        <taxon>Ascomycota</taxon>
        <taxon>Pezizomycotina</taxon>
        <taxon>Eurotiomycetes</taxon>
        <taxon>Chaetothyriomycetidae</taxon>
        <taxon>Chaetothyriales</taxon>
        <taxon>Herpotrichiellaceae</taxon>
        <taxon>Exophiala</taxon>
    </lineage>
</organism>
<proteinExistence type="predicted"/>
<dbReference type="EMBL" id="KN847321">
    <property type="protein sequence ID" value="KIW53381.1"/>
    <property type="molecule type" value="Genomic_DNA"/>
</dbReference>
<evidence type="ECO:0000313" key="3">
    <source>
        <dbReference type="Proteomes" id="UP000054342"/>
    </source>
</evidence>
<dbReference type="OrthoDB" id="4117544at2759"/>
<dbReference type="GeneID" id="25330868"/>
<evidence type="ECO:0000313" key="2">
    <source>
        <dbReference type="EMBL" id="KIW53381.1"/>
    </source>
</evidence>
<sequence>MDKIQSAITGDAYDKPAMTKDGAMTVQDAPDAHTVKGTSAEGTAAENKLSGNPDEVQNTTGNKAANKAKEAEQKH</sequence>
<name>A0A0D2BLG2_9EURO</name>
<accession>A0A0D2BLG2</accession>
<feature type="region of interest" description="Disordered" evidence="1">
    <location>
        <begin position="1"/>
        <end position="75"/>
    </location>
</feature>
<gene>
    <name evidence="2" type="ORF">PV05_08960</name>
</gene>
<protein>
    <submittedName>
        <fullName evidence="2">Uncharacterized protein</fullName>
    </submittedName>
</protein>
<dbReference type="HOGENOM" id="CLU_2671074_0_0_1"/>
<keyword evidence="3" id="KW-1185">Reference proteome</keyword>
<dbReference type="Proteomes" id="UP000054342">
    <property type="component" value="Unassembled WGS sequence"/>
</dbReference>
<evidence type="ECO:0000256" key="1">
    <source>
        <dbReference type="SAM" id="MobiDB-lite"/>
    </source>
</evidence>